<dbReference type="EMBL" id="MT142349">
    <property type="protein sequence ID" value="QJA78693.1"/>
    <property type="molecule type" value="Genomic_DNA"/>
</dbReference>
<protein>
    <submittedName>
        <fullName evidence="3">Uncharacterized protein</fullName>
    </submittedName>
</protein>
<sequence>MMRIKIPLTGTVTGFDADCYKLDNIGISGDLNDPVRPIPLDLGGVSWHLISVDLETDMAEIEIEAPENIDELKSGGNPEEPKNYTNRKLTAPERQAILDNAETVSKSKAPDEFYTLTGAKKLIKAPGVMTAYRARSLGI</sequence>
<proteinExistence type="predicted"/>
<name>A0A6M3KA00_9ZZZZ</name>
<evidence type="ECO:0000313" key="2">
    <source>
        <dbReference type="EMBL" id="QJA63114.1"/>
    </source>
</evidence>
<dbReference type="AlphaFoldDB" id="A0A6M3KA00"/>
<feature type="region of interest" description="Disordered" evidence="1">
    <location>
        <begin position="67"/>
        <end position="90"/>
    </location>
</feature>
<reference evidence="3" key="1">
    <citation type="submission" date="2020-03" db="EMBL/GenBank/DDBJ databases">
        <title>The deep terrestrial virosphere.</title>
        <authorList>
            <person name="Holmfeldt K."/>
            <person name="Nilsson E."/>
            <person name="Simone D."/>
            <person name="Lopez-Fernandez M."/>
            <person name="Wu X."/>
            <person name="de Brujin I."/>
            <person name="Lundin D."/>
            <person name="Andersson A."/>
            <person name="Bertilsson S."/>
            <person name="Dopson M."/>
        </authorList>
    </citation>
    <scope>NUCLEOTIDE SEQUENCE</scope>
    <source>
        <strain evidence="3">MM415A01028</strain>
        <strain evidence="2">MM415B00651</strain>
    </source>
</reference>
<dbReference type="EMBL" id="MT141490">
    <property type="protein sequence ID" value="QJA63114.1"/>
    <property type="molecule type" value="Genomic_DNA"/>
</dbReference>
<evidence type="ECO:0000313" key="3">
    <source>
        <dbReference type="EMBL" id="QJA78693.1"/>
    </source>
</evidence>
<gene>
    <name evidence="3" type="ORF">MM415A01028_0010</name>
    <name evidence="2" type="ORF">MM415B00651_0029</name>
</gene>
<organism evidence="3">
    <name type="scientific">viral metagenome</name>
    <dbReference type="NCBI Taxonomy" id="1070528"/>
    <lineage>
        <taxon>unclassified sequences</taxon>
        <taxon>metagenomes</taxon>
        <taxon>organismal metagenomes</taxon>
    </lineage>
</organism>
<accession>A0A6M3KA00</accession>
<evidence type="ECO:0000256" key="1">
    <source>
        <dbReference type="SAM" id="MobiDB-lite"/>
    </source>
</evidence>